<dbReference type="AlphaFoldDB" id="A0A8K0E1L4"/>
<gene>
    <name evidence="2" type="ORF">FNV43_RR20890</name>
</gene>
<keyword evidence="3" id="KW-1185">Reference proteome</keyword>
<accession>A0A8K0E1L4</accession>
<evidence type="ECO:0000256" key="1">
    <source>
        <dbReference type="SAM" id="MobiDB-lite"/>
    </source>
</evidence>
<comment type="caution">
    <text evidence="2">The sequence shown here is derived from an EMBL/GenBank/DDBJ whole genome shotgun (WGS) entry which is preliminary data.</text>
</comment>
<dbReference type="EMBL" id="VOIH02000009">
    <property type="protein sequence ID" value="KAF3438134.1"/>
    <property type="molecule type" value="Genomic_DNA"/>
</dbReference>
<protein>
    <submittedName>
        <fullName evidence="2">Uncharacterized protein</fullName>
    </submittedName>
</protein>
<proteinExistence type="predicted"/>
<sequence length="346" mass="37492">MPVMRLSLNGSAGWLLGFASDRAVPLLALVIVNTRKTVVAFERDAPSIFGPRWGIADAVAMRAMPSGAAWLQLIRSHAWSASLSHGWAVGWRGLAVRWRCMSCGMVVCVCAALRIESLGAASSRFATGPCVSKGLGFLCRIPNVMELVANGVPFLSRLARAREDASGTRGPSAIENYFAHAARIAKRMLPVDPAKSHMLVSKIKPCMIVAYYGGDGYAEVTLRCQLLRGTMAARPRKFEAQCRKEKSNKVSEVNPRRIIVETPHAVTTRGTQKYNRARANPNPGGHATGFAGRCSAAASPPRQRNPAKPAKELERSALPRARRWCAPAPRSDSQMSKRLSNGYLAS</sequence>
<organism evidence="2 3">
    <name type="scientific">Rhamnella rubrinervis</name>
    <dbReference type="NCBI Taxonomy" id="2594499"/>
    <lineage>
        <taxon>Eukaryota</taxon>
        <taxon>Viridiplantae</taxon>
        <taxon>Streptophyta</taxon>
        <taxon>Embryophyta</taxon>
        <taxon>Tracheophyta</taxon>
        <taxon>Spermatophyta</taxon>
        <taxon>Magnoliopsida</taxon>
        <taxon>eudicotyledons</taxon>
        <taxon>Gunneridae</taxon>
        <taxon>Pentapetalae</taxon>
        <taxon>rosids</taxon>
        <taxon>fabids</taxon>
        <taxon>Rosales</taxon>
        <taxon>Rhamnaceae</taxon>
        <taxon>rhamnoid group</taxon>
        <taxon>Rhamneae</taxon>
        <taxon>Rhamnella</taxon>
    </lineage>
</organism>
<feature type="region of interest" description="Disordered" evidence="1">
    <location>
        <begin position="266"/>
        <end position="346"/>
    </location>
</feature>
<dbReference type="Proteomes" id="UP000796880">
    <property type="component" value="Unassembled WGS sequence"/>
</dbReference>
<evidence type="ECO:0000313" key="3">
    <source>
        <dbReference type="Proteomes" id="UP000796880"/>
    </source>
</evidence>
<reference evidence="2" key="1">
    <citation type="submission" date="2020-03" db="EMBL/GenBank/DDBJ databases">
        <title>A high-quality chromosome-level genome assembly of a woody plant with both climbing and erect habits, Rhamnella rubrinervis.</title>
        <authorList>
            <person name="Lu Z."/>
            <person name="Yang Y."/>
            <person name="Zhu X."/>
            <person name="Sun Y."/>
        </authorList>
    </citation>
    <scope>NUCLEOTIDE SEQUENCE</scope>
    <source>
        <strain evidence="2">BYM</strain>
        <tissue evidence="2">Leaf</tissue>
    </source>
</reference>
<evidence type="ECO:0000313" key="2">
    <source>
        <dbReference type="EMBL" id="KAF3438134.1"/>
    </source>
</evidence>
<name>A0A8K0E1L4_9ROSA</name>